<evidence type="ECO:0000256" key="15">
    <source>
        <dbReference type="ARBA" id="ARBA00024867"/>
    </source>
</evidence>
<evidence type="ECO:0000256" key="7">
    <source>
        <dbReference type="ARBA" id="ARBA00022553"/>
    </source>
</evidence>
<dbReference type="SUPFAM" id="SSF55874">
    <property type="entry name" value="ATPase domain of HSP90 chaperone/DNA topoisomerase II/histidine kinase"/>
    <property type="match status" value="1"/>
</dbReference>
<keyword evidence="7 18" id="KW-0597">Phosphoprotein</keyword>
<evidence type="ECO:0000256" key="6">
    <source>
        <dbReference type="ARBA" id="ARBA00022475"/>
    </source>
</evidence>
<evidence type="ECO:0000256" key="11">
    <source>
        <dbReference type="ARBA" id="ARBA00022840"/>
    </source>
</evidence>
<dbReference type="RefSeq" id="WP_013281352.1">
    <property type="nucleotide sequence ID" value="NC_014387.1"/>
</dbReference>
<organism evidence="24 25">
    <name type="scientific">Butyrivibrio proteoclasticus (strain ATCC 51982 / DSM 14932 / B316)</name>
    <name type="common">Clostridium proteoclasticum</name>
    <dbReference type="NCBI Taxonomy" id="515622"/>
    <lineage>
        <taxon>Bacteria</taxon>
        <taxon>Bacillati</taxon>
        <taxon>Bacillota</taxon>
        <taxon>Clostridia</taxon>
        <taxon>Lachnospirales</taxon>
        <taxon>Lachnospiraceae</taxon>
        <taxon>Butyrivibrio</taxon>
    </lineage>
</organism>
<feature type="domain" description="HPt" evidence="23">
    <location>
        <begin position="764"/>
        <end position="861"/>
    </location>
</feature>
<dbReference type="AlphaFoldDB" id="E0RXX2"/>
<dbReference type="InterPro" id="IPR036641">
    <property type="entry name" value="HPT_dom_sf"/>
</dbReference>
<keyword evidence="19" id="KW-0175">Coiled coil</keyword>
<dbReference type="eggNOG" id="COG2205">
    <property type="taxonomic scope" value="Bacteria"/>
</dbReference>
<dbReference type="InterPro" id="IPR036890">
    <property type="entry name" value="HATPase_C_sf"/>
</dbReference>
<proteinExistence type="inferred from homology"/>
<dbReference type="Gene3D" id="1.20.120.160">
    <property type="entry name" value="HPT domain"/>
    <property type="match status" value="1"/>
</dbReference>
<feature type="domain" description="Histidine kinase" evidence="21">
    <location>
        <begin position="350"/>
        <end position="573"/>
    </location>
</feature>
<dbReference type="eggNOG" id="COG2198">
    <property type="taxonomic scope" value="Bacteria"/>
</dbReference>
<feature type="transmembrane region" description="Helical" evidence="20">
    <location>
        <begin position="302"/>
        <end position="323"/>
    </location>
</feature>
<feature type="modified residue" description="Phosphohistidine" evidence="17">
    <location>
        <position position="803"/>
    </location>
</feature>
<dbReference type="SUPFAM" id="SSF52172">
    <property type="entry name" value="CheY-like"/>
    <property type="match status" value="1"/>
</dbReference>
<dbReference type="PANTHER" id="PTHR45339">
    <property type="entry name" value="HYBRID SIGNAL TRANSDUCTION HISTIDINE KINASE J"/>
    <property type="match status" value="1"/>
</dbReference>
<dbReference type="PANTHER" id="PTHR45339:SF1">
    <property type="entry name" value="HYBRID SIGNAL TRANSDUCTION HISTIDINE KINASE J"/>
    <property type="match status" value="1"/>
</dbReference>
<keyword evidence="25" id="KW-1185">Reference proteome</keyword>
<evidence type="ECO:0000256" key="13">
    <source>
        <dbReference type="ARBA" id="ARBA00023012"/>
    </source>
</evidence>
<dbReference type="GO" id="GO:0000155">
    <property type="term" value="F:phosphorelay sensor kinase activity"/>
    <property type="evidence" value="ECO:0007669"/>
    <property type="project" value="InterPro"/>
</dbReference>
<name>E0RXX2_BUTPB</name>
<dbReference type="SUPFAM" id="SSF47384">
    <property type="entry name" value="Homodimeric domain of signal transducing histidine kinase"/>
    <property type="match status" value="1"/>
</dbReference>
<evidence type="ECO:0000256" key="2">
    <source>
        <dbReference type="ARBA" id="ARBA00004651"/>
    </source>
</evidence>
<dbReference type="GO" id="GO:0005886">
    <property type="term" value="C:plasma membrane"/>
    <property type="evidence" value="ECO:0007669"/>
    <property type="project" value="UniProtKB-SubCell"/>
</dbReference>
<gene>
    <name evidence="24" type="ordered locus">bpr_I1964</name>
</gene>
<dbReference type="KEGG" id="bpb:bpr_I1964"/>
<feature type="transmembrane region" description="Helical" evidence="20">
    <location>
        <begin position="6"/>
        <end position="25"/>
    </location>
</feature>
<keyword evidence="10 24" id="KW-0418">Kinase</keyword>
<dbReference type="Proteomes" id="UP000001299">
    <property type="component" value="Chromosome 1"/>
</dbReference>
<evidence type="ECO:0000256" key="10">
    <source>
        <dbReference type="ARBA" id="ARBA00022777"/>
    </source>
</evidence>
<evidence type="ECO:0000256" key="12">
    <source>
        <dbReference type="ARBA" id="ARBA00022989"/>
    </source>
</evidence>
<dbReference type="Pfam" id="PF00512">
    <property type="entry name" value="HisKA"/>
    <property type="match status" value="1"/>
</dbReference>
<dbReference type="InterPro" id="IPR005467">
    <property type="entry name" value="His_kinase_dom"/>
</dbReference>
<evidence type="ECO:0000313" key="25">
    <source>
        <dbReference type="Proteomes" id="UP000001299"/>
    </source>
</evidence>
<dbReference type="SMART" id="SM00387">
    <property type="entry name" value="HATPase_c"/>
    <property type="match status" value="1"/>
</dbReference>
<dbReference type="CDD" id="cd00082">
    <property type="entry name" value="HisKA"/>
    <property type="match status" value="1"/>
</dbReference>
<dbReference type="InterPro" id="IPR003594">
    <property type="entry name" value="HATPase_dom"/>
</dbReference>
<dbReference type="CDD" id="cd17546">
    <property type="entry name" value="REC_hyHK_CKI1_RcsC-like"/>
    <property type="match status" value="1"/>
</dbReference>
<evidence type="ECO:0000259" key="21">
    <source>
        <dbReference type="PROSITE" id="PS50109"/>
    </source>
</evidence>
<dbReference type="SUPFAM" id="SSF47226">
    <property type="entry name" value="Histidine-containing phosphotransfer domain, HPT domain"/>
    <property type="match status" value="1"/>
</dbReference>
<accession>E0RXX2</accession>
<evidence type="ECO:0000256" key="4">
    <source>
        <dbReference type="ARBA" id="ARBA00012438"/>
    </source>
</evidence>
<keyword evidence="24" id="KW-0808">Transferase</keyword>
<comment type="subcellular location">
    <subcellularLocation>
        <location evidence="2">Cell membrane</location>
        <topology evidence="2">Multi-pass membrane protein</topology>
    </subcellularLocation>
</comment>
<dbReference type="Pfam" id="PF01627">
    <property type="entry name" value="Hpt"/>
    <property type="match status" value="1"/>
</dbReference>
<dbReference type="STRING" id="515622.bpr_I1964"/>
<dbReference type="Gene3D" id="1.10.287.130">
    <property type="match status" value="1"/>
</dbReference>
<dbReference type="Pfam" id="PF02518">
    <property type="entry name" value="HATPase_c"/>
    <property type="match status" value="1"/>
</dbReference>
<dbReference type="EC" id="2.7.13.3" evidence="4"/>
<evidence type="ECO:0000256" key="8">
    <source>
        <dbReference type="ARBA" id="ARBA00022692"/>
    </source>
</evidence>
<protein>
    <recommendedName>
        <fullName evidence="16">Circadian input-output histidine kinase CikA</fullName>
        <ecNumber evidence="4">2.7.13.3</ecNumber>
    </recommendedName>
    <alternativeName>
        <fullName evidence="5">Stage 0 sporulation protein A homolog</fullName>
    </alternativeName>
</protein>
<evidence type="ECO:0000256" key="19">
    <source>
        <dbReference type="SAM" id="Coils"/>
    </source>
</evidence>
<dbReference type="Gene3D" id="3.30.565.10">
    <property type="entry name" value="Histidine kinase-like ATPase, C-terminal domain"/>
    <property type="match status" value="1"/>
</dbReference>
<dbReference type="PRINTS" id="PR00344">
    <property type="entry name" value="BCTRLSENSOR"/>
</dbReference>
<evidence type="ECO:0000256" key="5">
    <source>
        <dbReference type="ARBA" id="ARBA00018672"/>
    </source>
</evidence>
<dbReference type="FunFam" id="3.30.565.10:FF:000010">
    <property type="entry name" value="Sensor histidine kinase RcsC"/>
    <property type="match status" value="1"/>
</dbReference>
<keyword evidence="14 20" id="KW-0472">Membrane</keyword>
<dbReference type="PROSITE" id="PS50894">
    <property type="entry name" value="HPT"/>
    <property type="match status" value="1"/>
</dbReference>
<dbReference type="PROSITE" id="PS50109">
    <property type="entry name" value="HIS_KIN"/>
    <property type="match status" value="1"/>
</dbReference>
<dbReference type="eggNOG" id="COG0784">
    <property type="taxonomic scope" value="Bacteria"/>
</dbReference>
<evidence type="ECO:0000256" key="14">
    <source>
        <dbReference type="ARBA" id="ARBA00023136"/>
    </source>
</evidence>
<dbReference type="InterPro" id="IPR003661">
    <property type="entry name" value="HisK_dim/P_dom"/>
</dbReference>
<evidence type="ECO:0000256" key="3">
    <source>
        <dbReference type="ARBA" id="ARBA00006402"/>
    </source>
</evidence>
<evidence type="ECO:0000259" key="23">
    <source>
        <dbReference type="PROSITE" id="PS50894"/>
    </source>
</evidence>
<evidence type="ECO:0000256" key="17">
    <source>
        <dbReference type="PROSITE-ProRule" id="PRU00110"/>
    </source>
</evidence>
<feature type="domain" description="Response regulatory" evidence="22">
    <location>
        <begin position="606"/>
        <end position="724"/>
    </location>
</feature>
<dbReference type="SMART" id="SM00448">
    <property type="entry name" value="REC"/>
    <property type="match status" value="1"/>
</dbReference>
<evidence type="ECO:0000256" key="16">
    <source>
        <dbReference type="ARBA" id="ARBA00074306"/>
    </source>
</evidence>
<evidence type="ECO:0000259" key="22">
    <source>
        <dbReference type="PROSITE" id="PS50110"/>
    </source>
</evidence>
<dbReference type="InterPro" id="IPR004358">
    <property type="entry name" value="Sig_transdc_His_kin-like_C"/>
</dbReference>
<dbReference type="CDD" id="cd16922">
    <property type="entry name" value="HATPase_EvgS-ArcB-TorS-like"/>
    <property type="match status" value="1"/>
</dbReference>
<dbReference type="SMART" id="SM00388">
    <property type="entry name" value="HisKA"/>
    <property type="match status" value="1"/>
</dbReference>
<evidence type="ECO:0000256" key="18">
    <source>
        <dbReference type="PROSITE-ProRule" id="PRU00169"/>
    </source>
</evidence>
<evidence type="ECO:0000313" key="24">
    <source>
        <dbReference type="EMBL" id="ADL34698.1"/>
    </source>
</evidence>
<comment type="function">
    <text evidence="15">May play the central regulatory role in sporulation. It may be an element of the effector pathway responsible for the activation of sporulation genes in response to nutritional stress. Spo0A may act in concert with spo0H (a sigma factor) to control the expression of some genes that are critical to the sporulation process.</text>
</comment>
<dbReference type="InterPro" id="IPR001789">
    <property type="entry name" value="Sig_transdc_resp-reg_receiver"/>
</dbReference>
<dbReference type="Pfam" id="PF00072">
    <property type="entry name" value="Response_reg"/>
    <property type="match status" value="1"/>
</dbReference>
<keyword evidence="9" id="KW-0547">Nucleotide-binding</keyword>
<dbReference type="GO" id="GO:0005524">
    <property type="term" value="F:ATP binding"/>
    <property type="evidence" value="ECO:0007669"/>
    <property type="project" value="UniProtKB-KW"/>
</dbReference>
<comment type="similarity">
    <text evidence="3">In the N-terminal section; belongs to the phytochrome family.</text>
</comment>
<dbReference type="PROSITE" id="PS50110">
    <property type="entry name" value="RESPONSE_REGULATORY"/>
    <property type="match status" value="1"/>
</dbReference>
<dbReference type="InterPro" id="IPR011006">
    <property type="entry name" value="CheY-like_superfamily"/>
</dbReference>
<dbReference type="Gene3D" id="3.40.50.2300">
    <property type="match status" value="1"/>
</dbReference>
<dbReference type="EMBL" id="CP001810">
    <property type="protein sequence ID" value="ADL34698.1"/>
    <property type="molecule type" value="Genomic_DNA"/>
</dbReference>
<keyword evidence="12 20" id="KW-1133">Transmembrane helix</keyword>
<dbReference type="HOGENOM" id="CLU_000445_114_21_9"/>
<keyword evidence="13" id="KW-0902">Two-component regulatory system</keyword>
<sequence>MKKTLIIVIDLLIMVSILFFIIQYANAKMQENNESVIEAFEKMTVTAEQIITNYLEDEQHLCDIWANYINRSAEAGEPMTAEGAISFIRKAKISPSIYGHLLFLDNPSKSGISTTGSSKDPNDYSVSYKNINIFDDIDETSSADAKVRLTRAYTNPQNGIQSIAFFNSVTVLDETSGELKEALLMRVEPVSVIEDKLIFLNGEYEKMEISLINKDGEYLVHGKSLKNSNFFEYYKSYNDVDIAVYKKIIEIITTKAGTMRMYNSKKEECVISYTPLQSMNTLFLLAYIPARELEAKNTVVDWLLLGMVTLGLLLLLGFNYLILRFYNIKLAEAAEAANQANEAKSHFLSTMSHDIRTPMNAILGLNEMVLRDSHEEEIVAYSESIRTAGRTLLGLINDILDFSKIEAGKMDIINVDYSFASLLNDLVNMVQVKAEDKGLAFNLDVDRNIPVILNGDEIRIKQVITNILSNAVKYTKEGSINFKATFEKVKDSPDQIYLNVSVSDTGVGIKPEDMKRLFKAFERIEESKNRNVEGTGLGMSIAQSFLNMMGSHIEVESEYGKGSTFSFKLVQGVKDWNPIGDYEETFRRAVSERKKYRERFTAPDARLLVVDDTPVNLSVFENLLKRTKVQIDTATSGDEGISLYRHRQYDVVFLDHMMPDKDGIETLQEMRKIPGSVNVKTPIVCLTANAISGVRETYIKAGFNDYITKPIDPDRLEALLLQYIPEDKIAPASEDEEEEDCLIPDFIMNLEELDVKTGITHCGSQDSYIATLEMYLEAAERNAQEIEKYWKEKDIKNTTVKIHALKSTSRIIGAVNLGDFAARLEKAGETGDIETLEREIGALLTQYRNLVKELEPLEDAKNDAEDERPPISDKDIKKAYEDLAGLCNAFDYDGVIGIMKSLEEYRFPENEADKFESLKRAVDNFDYDLIPEILSGKEKEAT</sequence>
<evidence type="ECO:0000256" key="20">
    <source>
        <dbReference type="SAM" id="Phobius"/>
    </source>
</evidence>
<feature type="coiled-coil region" evidence="19">
    <location>
        <begin position="833"/>
        <end position="867"/>
    </location>
</feature>
<evidence type="ECO:0000256" key="9">
    <source>
        <dbReference type="ARBA" id="ARBA00022741"/>
    </source>
</evidence>
<keyword evidence="6" id="KW-1003">Cell membrane</keyword>
<feature type="modified residue" description="4-aspartylphosphate" evidence="18">
    <location>
        <position position="655"/>
    </location>
</feature>
<dbReference type="InterPro" id="IPR036097">
    <property type="entry name" value="HisK_dim/P_sf"/>
</dbReference>
<dbReference type="InterPro" id="IPR008207">
    <property type="entry name" value="Sig_transdc_His_kin_Hpt_dom"/>
</dbReference>
<keyword evidence="11" id="KW-0067">ATP-binding</keyword>
<evidence type="ECO:0000256" key="1">
    <source>
        <dbReference type="ARBA" id="ARBA00000085"/>
    </source>
</evidence>
<keyword evidence="8 20" id="KW-0812">Transmembrane</keyword>
<comment type="catalytic activity">
    <reaction evidence="1">
        <text>ATP + protein L-histidine = ADP + protein N-phospho-L-histidine.</text>
        <dbReference type="EC" id="2.7.13.3"/>
    </reaction>
</comment>
<reference evidence="24 25" key="1">
    <citation type="journal article" date="2010" name="PLoS ONE">
        <title>The glycobiome of the rumen bacterium Butyrivibrio proteoclasticus B316(T) highlights adaptation to a polysaccharide-rich environment.</title>
        <authorList>
            <person name="Kelly W.J."/>
            <person name="Leahy S.C."/>
            <person name="Altermann E."/>
            <person name="Yeoman C.J."/>
            <person name="Dunne J.C."/>
            <person name="Kong Z."/>
            <person name="Pacheco D.M."/>
            <person name="Li D."/>
            <person name="Noel S.J."/>
            <person name="Moon C.D."/>
            <person name="Cookson A.L."/>
            <person name="Attwood G.T."/>
        </authorList>
    </citation>
    <scope>NUCLEOTIDE SEQUENCE [LARGE SCALE GENOMIC DNA]</scope>
    <source>
        <strain evidence="25">ATCC 51982 / DSM 14932 / B316</strain>
    </source>
</reference>